<reference evidence="3" key="1">
    <citation type="submission" date="2006-09" db="EMBL/GenBank/DDBJ databases">
        <title>Complete sequence of Rhodopseudomonas palustris BisA53.</title>
        <authorList>
            <consortium name="US DOE Joint Genome Institute"/>
            <person name="Copeland A."/>
            <person name="Lucas S."/>
            <person name="Lapidus A."/>
            <person name="Barry K."/>
            <person name="Detter J.C."/>
            <person name="Glavina del Rio T."/>
            <person name="Hammon N."/>
            <person name="Israni S."/>
            <person name="Dalin E."/>
            <person name="Tice H."/>
            <person name="Pitluck S."/>
            <person name="Chain P."/>
            <person name="Malfatti S."/>
            <person name="Shin M."/>
            <person name="Vergez L."/>
            <person name="Schmutz J."/>
            <person name="Larimer F."/>
            <person name="Land M."/>
            <person name="Hauser L."/>
            <person name="Pelletier D.A."/>
            <person name="Kyrpides N."/>
            <person name="Kim E."/>
            <person name="Harwood C.S."/>
            <person name="Oda Y."/>
            <person name="Richardson P."/>
        </authorList>
    </citation>
    <scope>NUCLEOTIDE SEQUENCE [LARGE SCALE GENOMIC DNA]</scope>
    <source>
        <strain evidence="3">BisA53</strain>
    </source>
</reference>
<dbReference type="InterPro" id="IPR003593">
    <property type="entry name" value="AAA+_ATPase"/>
</dbReference>
<dbReference type="Gene3D" id="3.40.50.300">
    <property type="entry name" value="P-loop containing nucleotide triphosphate hydrolases"/>
    <property type="match status" value="1"/>
</dbReference>
<dbReference type="Pfam" id="PF00004">
    <property type="entry name" value="AAA"/>
    <property type="match status" value="1"/>
</dbReference>
<dbReference type="GO" id="GO:0004222">
    <property type="term" value="F:metalloendopeptidase activity"/>
    <property type="evidence" value="ECO:0007669"/>
    <property type="project" value="InterPro"/>
</dbReference>
<dbReference type="GO" id="GO:0005524">
    <property type="term" value="F:ATP binding"/>
    <property type="evidence" value="ECO:0007669"/>
    <property type="project" value="UniProtKB-KW"/>
</dbReference>
<dbReference type="EMBL" id="CP000463">
    <property type="protein sequence ID" value="ABJ06423.1"/>
    <property type="molecule type" value="Genomic_DNA"/>
</dbReference>
<dbReference type="KEGG" id="rpe:RPE_2485"/>
<organism evidence="3">
    <name type="scientific">Rhodopseudomonas palustris (strain BisA53)</name>
    <dbReference type="NCBI Taxonomy" id="316055"/>
    <lineage>
        <taxon>Bacteria</taxon>
        <taxon>Pseudomonadati</taxon>
        <taxon>Pseudomonadota</taxon>
        <taxon>Alphaproteobacteria</taxon>
        <taxon>Hyphomicrobiales</taxon>
        <taxon>Nitrobacteraceae</taxon>
        <taxon>Rhodopseudomonas</taxon>
    </lineage>
</organism>
<dbReference type="Gene3D" id="1.10.8.60">
    <property type="match status" value="1"/>
</dbReference>
<evidence type="ECO:0000256" key="1">
    <source>
        <dbReference type="RuleBase" id="RU003651"/>
    </source>
</evidence>
<dbReference type="GO" id="GO:0005886">
    <property type="term" value="C:plasma membrane"/>
    <property type="evidence" value="ECO:0007669"/>
    <property type="project" value="TreeGrafter"/>
</dbReference>
<dbReference type="SUPFAM" id="SSF52540">
    <property type="entry name" value="P-loop containing nucleoside triphosphate hydrolases"/>
    <property type="match status" value="1"/>
</dbReference>
<dbReference type="OrthoDB" id="9809379at2"/>
<dbReference type="PANTHER" id="PTHR23076">
    <property type="entry name" value="METALLOPROTEASE M41 FTSH"/>
    <property type="match status" value="1"/>
</dbReference>
<evidence type="ECO:0000313" key="3">
    <source>
        <dbReference type="EMBL" id="ABJ06423.1"/>
    </source>
</evidence>
<dbReference type="GO" id="GO:0004176">
    <property type="term" value="F:ATP-dependent peptidase activity"/>
    <property type="evidence" value="ECO:0007669"/>
    <property type="project" value="InterPro"/>
</dbReference>
<dbReference type="GO" id="GO:0006508">
    <property type="term" value="P:proteolysis"/>
    <property type="evidence" value="ECO:0007669"/>
    <property type="project" value="InterPro"/>
</dbReference>
<dbReference type="InterPro" id="IPR037219">
    <property type="entry name" value="Peptidase_M41-like"/>
</dbReference>
<evidence type="ECO:0000259" key="2">
    <source>
        <dbReference type="SMART" id="SM00382"/>
    </source>
</evidence>
<feature type="domain" description="AAA+ ATPase" evidence="2">
    <location>
        <begin position="231"/>
        <end position="370"/>
    </location>
</feature>
<dbReference type="CDD" id="cd19481">
    <property type="entry name" value="RecA-like_protease"/>
    <property type="match status" value="1"/>
</dbReference>
<dbReference type="STRING" id="316055.RPE_2485"/>
<dbReference type="GO" id="GO:0030163">
    <property type="term" value="P:protein catabolic process"/>
    <property type="evidence" value="ECO:0007669"/>
    <property type="project" value="TreeGrafter"/>
</dbReference>
<dbReference type="HOGENOM" id="CLU_000688_20_0_5"/>
<sequence>MKRSQQSRSPQRILRAPARTAGTLIARNIIVRALRREGLSHILRGRMATVGFLYPACISPEWLSDAAIELLPEFTTKQHTHAMFKPQKRSERKEDSVANQLVESHTFFGFAAALEHFPETFRFVADHIVKLGSIDRRAIDVASQTIMGFTLPGHVLESATQLPCDLLGAAFKPGRTLQDFVDILGRETSSKSNSPCELKDLSVFGEAAKWGDALAVDLADYEAGRIQWSDVDRGALISGPSGTGKTMFVQVLGSSCNIPVYAHSLTRWQAKGHLGQLLSAMRAAFDQAVENAPCILFLDEFDAFGSRDQFSGDNEQYCREVVNGLLECLDGIERLTGVVVIGATNLPEKIDPALLRPGRLGRHLRIGLPNAVDRLRILRYHLGSHLAGTDLSSVAAGLEGATGAVIEQVVRDAGRRARKAGRDMTIEDLAHSLPAHTRLSEASFRRACIHEAGHVLAGYLLRWEAGALPVHAKVFREVNETTTAGRTLFQRVPGFDRPVMAYAAEIATLMAGLAAEVVLLGEYADGGGGSDDSDLHRATVIAASMIASHGLGGSLVYLTSANSDQLLARVGSDDNLRRRVDALLGECFDQAQTILEKHRRQLEALAETIRVRNELNAHEIVDLIEPAGVANNEPGW</sequence>
<dbReference type="GO" id="GO:0016887">
    <property type="term" value="F:ATP hydrolysis activity"/>
    <property type="evidence" value="ECO:0007669"/>
    <property type="project" value="InterPro"/>
</dbReference>
<dbReference type="InterPro" id="IPR000642">
    <property type="entry name" value="Peptidase_M41"/>
</dbReference>
<dbReference type="AlphaFoldDB" id="Q07NR1"/>
<keyword evidence="1" id="KW-0067">ATP-binding</keyword>
<comment type="similarity">
    <text evidence="1">Belongs to the AAA ATPase family.</text>
</comment>
<proteinExistence type="inferred from homology"/>
<protein>
    <submittedName>
        <fullName evidence="3">AAA ATPase, central domain protein</fullName>
    </submittedName>
</protein>
<dbReference type="eggNOG" id="COG0465">
    <property type="taxonomic scope" value="Bacteria"/>
</dbReference>
<dbReference type="InterPro" id="IPR003959">
    <property type="entry name" value="ATPase_AAA_core"/>
</dbReference>
<dbReference type="SMART" id="SM00382">
    <property type="entry name" value="AAA"/>
    <property type="match status" value="1"/>
</dbReference>
<name>Q07NR1_RHOP5</name>
<keyword evidence="1" id="KW-0547">Nucleotide-binding</keyword>
<dbReference type="Pfam" id="PF01434">
    <property type="entry name" value="Peptidase_M41"/>
    <property type="match status" value="1"/>
</dbReference>
<gene>
    <name evidence="3" type="ordered locus">RPE_2485</name>
</gene>
<dbReference type="PANTHER" id="PTHR23076:SF97">
    <property type="entry name" value="ATP-DEPENDENT ZINC METALLOPROTEASE YME1L1"/>
    <property type="match status" value="1"/>
</dbReference>
<accession>Q07NR1</accession>
<dbReference type="Gene3D" id="1.20.58.760">
    <property type="entry name" value="Peptidase M41"/>
    <property type="match status" value="1"/>
</dbReference>
<dbReference type="PROSITE" id="PS00674">
    <property type="entry name" value="AAA"/>
    <property type="match status" value="1"/>
</dbReference>
<dbReference type="SUPFAM" id="SSF140990">
    <property type="entry name" value="FtsH protease domain-like"/>
    <property type="match status" value="1"/>
</dbReference>
<dbReference type="InterPro" id="IPR003960">
    <property type="entry name" value="ATPase_AAA_CS"/>
</dbReference>
<dbReference type="InterPro" id="IPR027417">
    <property type="entry name" value="P-loop_NTPase"/>
</dbReference>